<evidence type="ECO:0000313" key="1">
    <source>
        <dbReference type="EMBL" id="CAD8165657.1"/>
    </source>
</evidence>
<accession>A0A8S1UND6</accession>
<gene>
    <name evidence="1" type="ORF">POCTA_138.1.T0470056</name>
</gene>
<evidence type="ECO:0000313" key="2">
    <source>
        <dbReference type="Proteomes" id="UP000683925"/>
    </source>
</evidence>
<reference evidence="1" key="1">
    <citation type="submission" date="2021-01" db="EMBL/GenBank/DDBJ databases">
        <authorList>
            <consortium name="Genoscope - CEA"/>
            <person name="William W."/>
        </authorList>
    </citation>
    <scope>NUCLEOTIDE SEQUENCE</scope>
</reference>
<name>A0A8S1UND6_PAROT</name>
<dbReference type="EMBL" id="CAJJDP010000047">
    <property type="protein sequence ID" value="CAD8165657.1"/>
    <property type="molecule type" value="Genomic_DNA"/>
</dbReference>
<organism evidence="1 2">
    <name type="scientific">Paramecium octaurelia</name>
    <dbReference type="NCBI Taxonomy" id="43137"/>
    <lineage>
        <taxon>Eukaryota</taxon>
        <taxon>Sar</taxon>
        <taxon>Alveolata</taxon>
        <taxon>Ciliophora</taxon>
        <taxon>Intramacronucleata</taxon>
        <taxon>Oligohymenophorea</taxon>
        <taxon>Peniculida</taxon>
        <taxon>Parameciidae</taxon>
        <taxon>Paramecium</taxon>
    </lineage>
</organism>
<dbReference type="OrthoDB" id="315653at2759"/>
<dbReference type="OMA" id="QNDGREM"/>
<dbReference type="AlphaFoldDB" id="A0A8S1UND6"/>
<dbReference type="Proteomes" id="UP000683925">
    <property type="component" value="Unassembled WGS sequence"/>
</dbReference>
<protein>
    <submittedName>
        <fullName evidence="1">Uncharacterized protein</fullName>
    </submittedName>
</protein>
<keyword evidence="2" id="KW-1185">Reference proteome</keyword>
<proteinExistence type="predicted"/>
<sequence>MNNKFDSVSQIHQDSQKNSLVSNMLITKSQKSQFNKLIESHDNGTTILQFEIQLRGGGCGQAKSIPKVEEKLIIGVPNDLLIKLENYVSIIHTKASLLTDPQQRNEVIIAFQWFMYNREHLNTCCVNQNLTQSIYTISLNSFRDLIKILPVHLRSSWFLCYQVLQICNDFLRIIYSFQIQNDGREMELAMQQEFLQDVEEFKVQLSIEQANVWNTGIEYEITLIKIMLMNCQTNSEEGKNLLINIVNNVAQSALAMSPTEDLIPSLIEGAKFLFLQYKDKVLYPQEVYATYYLFQNLKWSIVRLLKSQHSVYNQLKYLKDAFQQYILNSDNWIIHFSWIQMIIEILAYRPILDKSEIVKGPPIEQQSMWNNLIENNLILSLPYNRNQGSIVLFQDQVKYLNKEIKNVMEQQCIPKFKFISESLIKGQFSQQINIWNFYKDFSFKKKQEISRKDYEIVLENSDLLFIEKQIERFNSQLNGLVLLYSQIQESFTDYFTQEFKTSLQIKLLQDDYNVFAKQFLDGYKQAIYYLLLQQKDLLLNLKN</sequence>
<comment type="caution">
    <text evidence="1">The sequence shown here is derived from an EMBL/GenBank/DDBJ whole genome shotgun (WGS) entry which is preliminary data.</text>
</comment>